<feature type="disulfide bond" evidence="13">
    <location>
        <begin position="335"/>
        <end position="352"/>
    </location>
</feature>
<keyword evidence="6" id="KW-0677">Repeat</keyword>
<keyword evidence="11" id="KW-0325">Glycoprotein</keyword>
<comment type="caution">
    <text evidence="13">Lacks conserved residue(s) required for the propagation of feature annotation.</text>
</comment>
<dbReference type="SMART" id="SM00539">
    <property type="entry name" value="NIDO"/>
    <property type="match status" value="1"/>
</dbReference>
<keyword evidence="18" id="KW-1185">Reference proteome</keyword>
<keyword evidence="10" id="KW-0675">Receptor</keyword>
<dbReference type="PROSITE" id="PS50026">
    <property type="entry name" value="EGF_3"/>
    <property type="match status" value="3"/>
</dbReference>
<dbReference type="GO" id="GO:0016020">
    <property type="term" value="C:membrane"/>
    <property type="evidence" value="ECO:0007669"/>
    <property type="project" value="UniProtKB-SubCell"/>
</dbReference>
<evidence type="ECO:0000256" key="10">
    <source>
        <dbReference type="ARBA" id="ARBA00023170"/>
    </source>
</evidence>
<keyword evidence="2 13" id="KW-0245">EGF-like domain</keyword>
<protein>
    <recommendedName>
        <fullName evidence="19">Cubilin</fullName>
    </recommendedName>
</protein>
<feature type="domain" description="CUB" evidence="14">
    <location>
        <begin position="371"/>
        <end position="488"/>
    </location>
</feature>
<dbReference type="PROSITE" id="PS01187">
    <property type="entry name" value="EGF_CA"/>
    <property type="match status" value="5"/>
</dbReference>
<dbReference type="Pfam" id="PF07645">
    <property type="entry name" value="EGF_CA"/>
    <property type="match status" value="4"/>
</dbReference>
<dbReference type="PRINTS" id="PR00011">
    <property type="entry name" value="EGFLAMININ"/>
</dbReference>
<dbReference type="InterPro" id="IPR056619">
    <property type="entry name" value="C8-3_MUC4"/>
</dbReference>
<dbReference type="CDD" id="cd00041">
    <property type="entry name" value="CUB"/>
    <property type="match status" value="4"/>
</dbReference>
<feature type="domain" description="EGF-like" evidence="15">
    <location>
        <begin position="322"/>
        <end position="367"/>
    </location>
</feature>
<evidence type="ECO:0000256" key="1">
    <source>
        <dbReference type="ARBA" id="ARBA00004479"/>
    </source>
</evidence>
<gene>
    <name evidence="17" type="ORF">GSLYS_00011727001</name>
</gene>
<dbReference type="GO" id="GO:0005509">
    <property type="term" value="F:calcium ion binding"/>
    <property type="evidence" value="ECO:0007669"/>
    <property type="project" value="InterPro"/>
</dbReference>
<dbReference type="InterPro" id="IPR001846">
    <property type="entry name" value="VWF_type-D"/>
</dbReference>
<evidence type="ECO:0000313" key="18">
    <source>
        <dbReference type="Proteomes" id="UP001497497"/>
    </source>
</evidence>
<dbReference type="SMART" id="SM00181">
    <property type="entry name" value="EGF"/>
    <property type="match status" value="13"/>
</dbReference>
<sequence length="1857" mass="206482">MMKLSTPAAVGLFLNVYFLTERIHAFTACGNELSDQRGTITSPRYPTNYPNDANCSWTITAPPNEIIDIRFSKLDLDGYADSCPDVVTVFDGAGPQAAPITRLCRYKEPDELQGLHIRSTGNKIHITFTSDSYNTRQGFLATYWSHACPPLRYGVDACSLTCNCVASNTLACNNVAGTCLCKEGWTGADCSIDVDECANTVVEPCPSYQDCFNTAGGFTCECKEGLVETADGICQVNASSECGSNTCSHLCVKLTTGNDTQVCYCPDNTQLNETDCLACPGLTYGKNCEKTCGCDSSHGKCNTVTGGCICDEGWTSANCAVDVDECALSWDLHICKTQPNQFCVNTIGSYHCNCSKGFEESTNNTCEPIACNETVNAATPGSIQSFYYPDTYWPNAYCTWTISDVVPNKISLQVISLPYENAYFNGVCTSDYMEVYDGGDSGSHLLGRYCQDKPVLGTIRSTGNIMHIVFRSDRFAERGYLNVQYTGYNYPACKQDLTVLNERQIIQSPQYPGYENNIFCYWLIRGGIGNIISLRTKDLFVDTKNSFLAVYDGQHAGDRLLGQYFGTSIPSLIRSTGSFMYIVFQSEGTITGTGFNGTIHAQDCPNFFYGQDECTNPCICKVTNTAECNNINGACFCFPGWTSTDCSVDINECENPNICRRTEKCINTPGSYRCVSDCNKVFSGITGNIETIDYPDYILDLATCNFTITAMPQEVVTFKIEKGDFTLLETANCNLDWLEIYNNQVTQENIIGRYCGTRLPNIIRTTDSSMKLNLITTLAAVGMTRKGFRGRYYTHTCPAFTWGVTCDHPCDCEKLNTEFCDNTNGICVCKTGWMGDDCSEDVNECRFSGCSENEICQNTPGSFTCICKEGFNRDTAGHCTGVRATCTTKVKASCSHSCYKNILTGLDTCSCPDELELGHTSFTQFTCVIPYYPYGNTAHDSDLSPTSADVTKVGYAYVNRNPIPFTSGVPFGDSLRTEAYIYSNGIIGFDKFDWTEEPNLQEANDNKQDLIAAFWAKVNPLNGETFYHLYEKCEPSVFNEPGQGKSSPFKDQVMDRAANDVKLVLGVHDFDVQTVLVVTWKGLTSYERTDNLVNTFQAIYISGYRKDRSTDENFSDEETAYIYFIYQKGQMQWLNKNGRKMEVGFVASPYTSATTITITENSFNLKEGNYLESLMLEVSRRTSPTQKCQNHVCKNSRLINNFPYRKEIQQLYNCPCALGQLGLQWSLFEKRGQDIYCFAISPVAKRRLLQSNPRNKLCCYRWSQPALDSDWRVWAQAIAVSSFIHKTSDAGHILVGDREWFRGVQENIDAHQWCCKDSQSSIMCHRFNLIYPDFQCSYDVTFVPVYLLGDPHINTFDNLTYTMNGEGEFTLMDVQSVNFTLQARTSRILSNQGELTNGTVFTAFAARERDYARFQVEISTNNKTMVIFLDGVNITSDFYLSGTFKKSLEYIELSRDSRFNKTKVVALFPCGVAIEVNVGVNGLELNLEVDKELRDKTRGLLGNFNGRPNDDFLLPNGTVLPAIMTEKEIYRNFATQYLVSAATSVFFYAKGQSAADFYHPEFIPVTRDTLNPNATLLKTATDLCEGQELCIYDYLVTGDANFANNTKMTWEFSIASRNVLENTIPRVEVVQSSGTFVNNRWFVQEGVANTLRFTATDQDGDLLTYLLDGSPRDVSINQSGFLTYSPNTLEPVNIAVRVKDSKNGYSPWLYVSTLICPQCNNNGTCQSTNAPRKIENFSGQVQILKCTCLAAFIGDKCEAEKDACKSKPCAKGQNCTDLTAAQQGNSSIGHVCGPCPTGFENVEKRCTDKDECNGTNVCDHICTNTEGSFICSCEIGYVLSPLDSRTCFAKNCSNRCV</sequence>
<dbReference type="Pfam" id="PF06119">
    <property type="entry name" value="NIDO"/>
    <property type="match status" value="1"/>
</dbReference>
<dbReference type="InterPro" id="IPR000152">
    <property type="entry name" value="EGF-type_Asp/Asn_hydroxyl_site"/>
</dbReference>
<dbReference type="SMART" id="SM00042">
    <property type="entry name" value="CUB"/>
    <property type="match status" value="4"/>
</dbReference>
<dbReference type="InterPro" id="IPR000742">
    <property type="entry name" value="EGF"/>
</dbReference>
<accession>A0AAV2HWK1</accession>
<dbReference type="InterPro" id="IPR018097">
    <property type="entry name" value="EGF_Ca-bd_CS"/>
</dbReference>
<dbReference type="CDD" id="cd00054">
    <property type="entry name" value="EGF_CA"/>
    <property type="match status" value="4"/>
</dbReference>
<dbReference type="InterPro" id="IPR035914">
    <property type="entry name" value="Sperma_CUB_dom_sf"/>
</dbReference>
<dbReference type="InterPro" id="IPR051659">
    <property type="entry name" value="Serine_Protease_S1-Domain"/>
</dbReference>
<evidence type="ECO:0000256" key="5">
    <source>
        <dbReference type="ARBA" id="ARBA00022729"/>
    </source>
</evidence>
<proteinExistence type="predicted"/>
<dbReference type="GO" id="GO:0006897">
    <property type="term" value="P:endocytosis"/>
    <property type="evidence" value="ECO:0007669"/>
    <property type="project" value="UniProtKB-KW"/>
</dbReference>
<evidence type="ECO:0000256" key="9">
    <source>
        <dbReference type="ARBA" id="ARBA00023157"/>
    </source>
</evidence>
<keyword evidence="7" id="KW-1133">Transmembrane helix</keyword>
<evidence type="ECO:0000256" key="11">
    <source>
        <dbReference type="ARBA" id="ARBA00023180"/>
    </source>
</evidence>
<dbReference type="Gene3D" id="2.10.25.10">
    <property type="entry name" value="Laminin"/>
    <property type="match status" value="6"/>
</dbReference>
<dbReference type="InterPro" id="IPR001881">
    <property type="entry name" value="EGF-like_Ca-bd_dom"/>
</dbReference>
<evidence type="ECO:0000256" key="2">
    <source>
        <dbReference type="ARBA" id="ARBA00022536"/>
    </source>
</evidence>
<evidence type="ECO:0000256" key="7">
    <source>
        <dbReference type="ARBA" id="ARBA00022989"/>
    </source>
</evidence>
<dbReference type="FunFam" id="2.60.120.290:FF:000013">
    <property type="entry name" value="Membrane frizzled-related protein"/>
    <property type="match status" value="1"/>
</dbReference>
<dbReference type="Pfam" id="PF00094">
    <property type="entry name" value="VWD"/>
    <property type="match status" value="1"/>
</dbReference>
<dbReference type="SUPFAM" id="SSF49854">
    <property type="entry name" value="Spermadhesin, CUB domain"/>
    <property type="match status" value="4"/>
</dbReference>
<keyword evidence="5" id="KW-0732">Signal</keyword>
<dbReference type="PANTHER" id="PTHR24254">
    <property type="entry name" value="PROTHROMBIN"/>
    <property type="match status" value="1"/>
</dbReference>
<feature type="domain" description="VWFD" evidence="16">
    <location>
        <begin position="1343"/>
        <end position="1545"/>
    </location>
</feature>
<name>A0AAV2HWK1_LYMST</name>
<evidence type="ECO:0000259" key="15">
    <source>
        <dbReference type="PROSITE" id="PS50026"/>
    </source>
</evidence>
<dbReference type="InterPro" id="IPR049883">
    <property type="entry name" value="NOTCH1_EGF-like"/>
</dbReference>
<dbReference type="FunFam" id="2.10.25.10:FF:000009">
    <property type="entry name" value="Low-density lipoprotein receptor isoform 1"/>
    <property type="match status" value="1"/>
</dbReference>
<dbReference type="Pfam" id="PF23263">
    <property type="entry name" value="C8-3_MUC4"/>
    <property type="match status" value="1"/>
</dbReference>
<keyword evidence="8" id="KW-0472">Membrane</keyword>
<evidence type="ECO:0008006" key="19">
    <source>
        <dbReference type="Google" id="ProtNLM"/>
    </source>
</evidence>
<keyword evidence="4" id="KW-0812">Transmembrane</keyword>
<dbReference type="InterPro" id="IPR000859">
    <property type="entry name" value="CUB_dom"/>
</dbReference>
<feature type="domain" description="EGF-like" evidence="15">
    <location>
        <begin position="193"/>
        <end position="235"/>
    </location>
</feature>
<evidence type="ECO:0000256" key="6">
    <source>
        <dbReference type="ARBA" id="ARBA00022737"/>
    </source>
</evidence>
<comment type="caution">
    <text evidence="17">The sequence shown here is derived from an EMBL/GenBank/DDBJ whole genome shotgun (WGS) entry which is preliminary data.</text>
</comment>
<feature type="domain" description="EGF-like" evidence="15">
    <location>
        <begin position="841"/>
        <end position="877"/>
    </location>
</feature>
<organism evidence="17 18">
    <name type="scientific">Lymnaea stagnalis</name>
    <name type="common">Great pond snail</name>
    <name type="synonym">Helix stagnalis</name>
    <dbReference type="NCBI Taxonomy" id="6523"/>
    <lineage>
        <taxon>Eukaryota</taxon>
        <taxon>Metazoa</taxon>
        <taxon>Spiralia</taxon>
        <taxon>Lophotrochozoa</taxon>
        <taxon>Mollusca</taxon>
        <taxon>Gastropoda</taxon>
        <taxon>Heterobranchia</taxon>
        <taxon>Euthyneura</taxon>
        <taxon>Panpulmonata</taxon>
        <taxon>Hygrophila</taxon>
        <taxon>Lymnaeoidea</taxon>
        <taxon>Lymnaeidae</taxon>
        <taxon>Lymnaea</taxon>
    </lineage>
</organism>
<evidence type="ECO:0000256" key="8">
    <source>
        <dbReference type="ARBA" id="ARBA00023136"/>
    </source>
</evidence>
<dbReference type="SMART" id="SM00179">
    <property type="entry name" value="EGF_CA"/>
    <property type="match status" value="6"/>
</dbReference>
<comment type="subcellular location">
    <subcellularLocation>
        <location evidence="1">Membrane</location>
        <topology evidence="1">Single-pass type I membrane protein</topology>
    </subcellularLocation>
</comment>
<dbReference type="Gene3D" id="2.60.120.290">
    <property type="entry name" value="Spermadhesin, CUB domain"/>
    <property type="match status" value="4"/>
</dbReference>
<dbReference type="InterPro" id="IPR003886">
    <property type="entry name" value="NIDO_dom"/>
</dbReference>
<feature type="disulfide bond" evidence="12">
    <location>
        <begin position="493"/>
        <end position="520"/>
    </location>
</feature>
<dbReference type="PROSITE" id="PS51233">
    <property type="entry name" value="VWFD"/>
    <property type="match status" value="1"/>
</dbReference>
<feature type="domain" description="CUB" evidence="14">
    <location>
        <begin position="29"/>
        <end position="146"/>
    </location>
</feature>
<evidence type="ECO:0000313" key="17">
    <source>
        <dbReference type="EMBL" id="CAL1537830.1"/>
    </source>
</evidence>
<evidence type="ECO:0000256" key="3">
    <source>
        <dbReference type="ARBA" id="ARBA00022583"/>
    </source>
</evidence>
<evidence type="ECO:0000259" key="16">
    <source>
        <dbReference type="PROSITE" id="PS51233"/>
    </source>
</evidence>
<evidence type="ECO:0000256" key="13">
    <source>
        <dbReference type="PROSITE-ProRule" id="PRU00076"/>
    </source>
</evidence>
<dbReference type="PROSITE" id="PS01186">
    <property type="entry name" value="EGF_2"/>
    <property type="match status" value="2"/>
</dbReference>
<keyword evidence="9 13" id="KW-1015">Disulfide bond</keyword>
<dbReference type="SUPFAM" id="SSF57196">
    <property type="entry name" value="EGF/Laminin"/>
    <property type="match status" value="3"/>
</dbReference>
<dbReference type="PROSITE" id="PS00010">
    <property type="entry name" value="ASX_HYDROXYL"/>
    <property type="match status" value="4"/>
</dbReference>
<dbReference type="Pfam" id="PF00431">
    <property type="entry name" value="CUB"/>
    <property type="match status" value="4"/>
</dbReference>
<evidence type="ECO:0000256" key="4">
    <source>
        <dbReference type="ARBA" id="ARBA00022692"/>
    </source>
</evidence>
<feature type="non-terminal residue" evidence="17">
    <location>
        <position position="1857"/>
    </location>
</feature>
<dbReference type="Proteomes" id="UP001497497">
    <property type="component" value="Unassembled WGS sequence"/>
</dbReference>
<evidence type="ECO:0000256" key="12">
    <source>
        <dbReference type="PROSITE-ProRule" id="PRU00059"/>
    </source>
</evidence>
<feature type="domain" description="CUB" evidence="14">
    <location>
        <begin position="493"/>
        <end position="602"/>
    </location>
</feature>
<keyword evidence="3" id="KW-0254">Endocytosis</keyword>
<dbReference type="GO" id="GO:0007160">
    <property type="term" value="P:cell-matrix adhesion"/>
    <property type="evidence" value="ECO:0007669"/>
    <property type="project" value="InterPro"/>
</dbReference>
<reference evidence="17 18" key="1">
    <citation type="submission" date="2024-04" db="EMBL/GenBank/DDBJ databases">
        <authorList>
            <consortium name="Genoscope - CEA"/>
            <person name="William W."/>
        </authorList>
    </citation>
    <scope>NUCLEOTIDE SEQUENCE [LARGE SCALE GENOMIC DNA]</scope>
</reference>
<dbReference type="SMART" id="SM00216">
    <property type="entry name" value="VWD"/>
    <property type="match status" value="1"/>
</dbReference>
<evidence type="ECO:0000259" key="14">
    <source>
        <dbReference type="PROSITE" id="PS01180"/>
    </source>
</evidence>
<dbReference type="PROSITE" id="PS01180">
    <property type="entry name" value="CUB"/>
    <property type="match status" value="4"/>
</dbReference>
<feature type="disulfide bond" evidence="12">
    <location>
        <begin position="371"/>
        <end position="398"/>
    </location>
</feature>
<dbReference type="EMBL" id="CAXITT010000277">
    <property type="protein sequence ID" value="CAL1537830.1"/>
    <property type="molecule type" value="Genomic_DNA"/>
</dbReference>
<feature type="domain" description="CUB" evidence="14">
    <location>
        <begin position="678"/>
        <end position="795"/>
    </location>
</feature>